<proteinExistence type="predicted"/>
<keyword evidence="1" id="KW-0812">Transmembrane</keyword>
<evidence type="ECO:0000256" key="1">
    <source>
        <dbReference type="SAM" id="Phobius"/>
    </source>
</evidence>
<keyword evidence="1" id="KW-1133">Transmembrane helix</keyword>
<sequence length="279" mass="30650">MGKLGLMDIVEVKEFQTDDEDRIRGCYNSHIEIYKEIAAKYAGAEDYSVLVLEDNVSESPQLSQSTVSNLASFQSQRSGDWDMLHLAYIMYVPGLQVTRTEMDGVVRLSTGEQAALGTTAYVISKRGVDALLEYHEKFGYTIAIPDLMARLFPSSRYAAHPMMFHRASKVKSLVNPQLDSLRELLFEPFFYTSWERAMVNTGLGTNSIFISVVLALALVSVQSGITTVDAITQLLTTGSYEGNVVIVGLSCVFSLVSLLVLGYGVALAPPPPKKEEEVG</sequence>
<accession>A0A9W7GMF5</accession>
<dbReference type="AlphaFoldDB" id="A0A9W7GMF5"/>
<dbReference type="Proteomes" id="UP001165065">
    <property type="component" value="Unassembled WGS sequence"/>
</dbReference>
<dbReference type="EMBL" id="BRYA01000389">
    <property type="protein sequence ID" value="GMI48391.1"/>
    <property type="molecule type" value="Genomic_DNA"/>
</dbReference>
<protein>
    <submittedName>
        <fullName evidence="2">Uncharacterized protein</fullName>
    </submittedName>
</protein>
<evidence type="ECO:0000313" key="3">
    <source>
        <dbReference type="Proteomes" id="UP001165065"/>
    </source>
</evidence>
<organism evidence="2 3">
    <name type="scientific">Triparma columacea</name>
    <dbReference type="NCBI Taxonomy" id="722753"/>
    <lineage>
        <taxon>Eukaryota</taxon>
        <taxon>Sar</taxon>
        <taxon>Stramenopiles</taxon>
        <taxon>Ochrophyta</taxon>
        <taxon>Bolidophyceae</taxon>
        <taxon>Parmales</taxon>
        <taxon>Triparmaceae</taxon>
        <taxon>Triparma</taxon>
    </lineage>
</organism>
<dbReference type="OrthoDB" id="196771at2759"/>
<feature type="transmembrane region" description="Helical" evidence="1">
    <location>
        <begin position="245"/>
        <end position="266"/>
    </location>
</feature>
<name>A0A9W7GMF5_9STRA</name>
<reference evidence="3" key="1">
    <citation type="journal article" date="2023" name="Commun. Biol.">
        <title>Genome analysis of Parmales, the sister group of diatoms, reveals the evolutionary specialization of diatoms from phago-mixotrophs to photoautotrophs.</title>
        <authorList>
            <person name="Ban H."/>
            <person name="Sato S."/>
            <person name="Yoshikawa S."/>
            <person name="Yamada K."/>
            <person name="Nakamura Y."/>
            <person name="Ichinomiya M."/>
            <person name="Sato N."/>
            <person name="Blanc-Mathieu R."/>
            <person name="Endo H."/>
            <person name="Kuwata A."/>
            <person name="Ogata H."/>
        </authorList>
    </citation>
    <scope>NUCLEOTIDE SEQUENCE [LARGE SCALE GENOMIC DNA]</scope>
</reference>
<comment type="caution">
    <text evidence="2">The sequence shown here is derived from an EMBL/GenBank/DDBJ whole genome shotgun (WGS) entry which is preliminary data.</text>
</comment>
<keyword evidence="1" id="KW-0472">Membrane</keyword>
<evidence type="ECO:0000313" key="2">
    <source>
        <dbReference type="EMBL" id="GMI48391.1"/>
    </source>
</evidence>
<feature type="transmembrane region" description="Helical" evidence="1">
    <location>
        <begin position="203"/>
        <end position="225"/>
    </location>
</feature>
<keyword evidence="3" id="KW-1185">Reference proteome</keyword>
<gene>
    <name evidence="2" type="ORF">TrCOL_g10832</name>
</gene>